<dbReference type="AlphaFoldDB" id="A0A165XZZ4"/>
<proteinExistence type="predicted"/>
<evidence type="ECO:0000313" key="1">
    <source>
        <dbReference type="EMBL" id="KZP09065.1"/>
    </source>
</evidence>
<dbReference type="EMBL" id="KV417708">
    <property type="protein sequence ID" value="KZP09065.1"/>
    <property type="molecule type" value="Genomic_DNA"/>
</dbReference>
<keyword evidence="2" id="KW-1185">Reference proteome</keyword>
<reference evidence="1 2" key="1">
    <citation type="journal article" date="2016" name="Mol. Biol. Evol.">
        <title>Comparative Genomics of Early-Diverging Mushroom-Forming Fungi Provides Insights into the Origins of Lignocellulose Decay Capabilities.</title>
        <authorList>
            <person name="Nagy L.G."/>
            <person name="Riley R."/>
            <person name="Tritt A."/>
            <person name="Adam C."/>
            <person name="Daum C."/>
            <person name="Floudas D."/>
            <person name="Sun H."/>
            <person name="Yadav J.S."/>
            <person name="Pangilinan J."/>
            <person name="Larsson K.H."/>
            <person name="Matsuura K."/>
            <person name="Barry K."/>
            <person name="Labutti K."/>
            <person name="Kuo R."/>
            <person name="Ohm R.A."/>
            <person name="Bhattacharya S.S."/>
            <person name="Shirouzu T."/>
            <person name="Yoshinaga Y."/>
            <person name="Martin F.M."/>
            <person name="Grigoriev I.V."/>
            <person name="Hibbett D.S."/>
        </authorList>
    </citation>
    <scope>NUCLEOTIDE SEQUENCE [LARGE SCALE GENOMIC DNA]</scope>
    <source>
        <strain evidence="1 2">CBS 109695</strain>
    </source>
</reference>
<sequence length="175" mass="19396">MPKCNPEAMVGIPDPKAILGIPAGWHRPFTNFLEPLQLEWNGLEPDHVQAPPSAIPEVEVDDHKDLVWMAEAEDTETSCAVAQRVQIHWGDPSRLNLEELEHNWKSGYEGQTFKDKKGEVQGRLPFKFTDIIVNKASHPKSKGSCDGCGATLNLVPPVVYICLSESPYSSSSTLY</sequence>
<protein>
    <submittedName>
        <fullName evidence="1">Uncharacterized protein</fullName>
    </submittedName>
</protein>
<organism evidence="1 2">
    <name type="scientific">Athelia psychrophila</name>
    <dbReference type="NCBI Taxonomy" id="1759441"/>
    <lineage>
        <taxon>Eukaryota</taxon>
        <taxon>Fungi</taxon>
        <taxon>Dikarya</taxon>
        <taxon>Basidiomycota</taxon>
        <taxon>Agaricomycotina</taxon>
        <taxon>Agaricomycetes</taxon>
        <taxon>Agaricomycetidae</taxon>
        <taxon>Atheliales</taxon>
        <taxon>Atheliaceae</taxon>
        <taxon>Athelia</taxon>
    </lineage>
</organism>
<accession>A0A165XZZ4</accession>
<dbReference type="Proteomes" id="UP000076532">
    <property type="component" value="Unassembled WGS sequence"/>
</dbReference>
<evidence type="ECO:0000313" key="2">
    <source>
        <dbReference type="Proteomes" id="UP000076532"/>
    </source>
</evidence>
<name>A0A165XZZ4_9AGAM</name>
<gene>
    <name evidence="1" type="ORF">FIBSPDRAFT_900781</name>
</gene>